<dbReference type="PANTHER" id="PTHR18964:SF149">
    <property type="entry name" value="BIFUNCTIONAL UDP-N-ACETYLGLUCOSAMINE 2-EPIMERASE_N-ACETYLMANNOSAMINE KINASE"/>
    <property type="match status" value="1"/>
</dbReference>
<dbReference type="Pfam" id="PF00480">
    <property type="entry name" value="ROK"/>
    <property type="match status" value="1"/>
</dbReference>
<dbReference type="EMBL" id="JADIMT010000075">
    <property type="protein sequence ID" value="MBO8436644.1"/>
    <property type="molecule type" value="Genomic_DNA"/>
</dbReference>
<name>A0A9D9DZ26_9SPIO</name>
<evidence type="ECO:0000256" key="1">
    <source>
        <dbReference type="ARBA" id="ARBA00006479"/>
    </source>
</evidence>
<reference evidence="2" key="2">
    <citation type="journal article" date="2021" name="PeerJ">
        <title>Extensive microbial diversity within the chicken gut microbiome revealed by metagenomics and culture.</title>
        <authorList>
            <person name="Gilroy R."/>
            <person name="Ravi A."/>
            <person name="Getino M."/>
            <person name="Pursley I."/>
            <person name="Horton D.L."/>
            <person name="Alikhan N.F."/>
            <person name="Baker D."/>
            <person name="Gharbi K."/>
            <person name="Hall N."/>
            <person name="Watson M."/>
            <person name="Adriaenssens E.M."/>
            <person name="Foster-Nyarko E."/>
            <person name="Jarju S."/>
            <person name="Secka A."/>
            <person name="Antonio M."/>
            <person name="Oren A."/>
            <person name="Chaudhuri R.R."/>
            <person name="La Ragione R."/>
            <person name="Hildebrand F."/>
            <person name="Pallen M.J."/>
        </authorList>
    </citation>
    <scope>NUCLEOTIDE SEQUENCE</scope>
    <source>
        <strain evidence="2">7293</strain>
    </source>
</reference>
<organism evidence="2 3">
    <name type="scientific">Candidatus Ornithospirochaeta stercoripullorum</name>
    <dbReference type="NCBI Taxonomy" id="2840899"/>
    <lineage>
        <taxon>Bacteria</taxon>
        <taxon>Pseudomonadati</taxon>
        <taxon>Spirochaetota</taxon>
        <taxon>Spirochaetia</taxon>
        <taxon>Spirochaetales</taxon>
        <taxon>Spirochaetaceae</taxon>
        <taxon>Spirochaetaceae incertae sedis</taxon>
        <taxon>Candidatus Ornithospirochaeta</taxon>
    </lineage>
</organism>
<evidence type="ECO:0000313" key="3">
    <source>
        <dbReference type="Proteomes" id="UP000823615"/>
    </source>
</evidence>
<evidence type="ECO:0000313" key="2">
    <source>
        <dbReference type="EMBL" id="MBO8436644.1"/>
    </source>
</evidence>
<proteinExistence type="inferred from homology"/>
<dbReference type="InterPro" id="IPR036388">
    <property type="entry name" value="WH-like_DNA-bd_sf"/>
</dbReference>
<dbReference type="AlphaFoldDB" id="A0A9D9DZ26"/>
<dbReference type="InterPro" id="IPR043129">
    <property type="entry name" value="ATPase_NBD"/>
</dbReference>
<dbReference type="Gene3D" id="1.10.10.10">
    <property type="entry name" value="Winged helix-like DNA-binding domain superfamily/Winged helix DNA-binding domain"/>
    <property type="match status" value="1"/>
</dbReference>
<reference evidence="2" key="1">
    <citation type="submission" date="2020-10" db="EMBL/GenBank/DDBJ databases">
        <authorList>
            <person name="Gilroy R."/>
        </authorList>
    </citation>
    <scope>NUCLEOTIDE SEQUENCE</scope>
    <source>
        <strain evidence="2">7293</strain>
    </source>
</reference>
<comment type="similarity">
    <text evidence="1">Belongs to the ROK (NagC/XylR) family.</text>
</comment>
<dbReference type="InterPro" id="IPR000600">
    <property type="entry name" value="ROK"/>
</dbReference>
<protein>
    <submittedName>
        <fullName evidence="2">ROK family transcriptional regulator</fullName>
    </submittedName>
</protein>
<gene>
    <name evidence="2" type="ORF">IAA97_06665</name>
</gene>
<dbReference type="Proteomes" id="UP000823615">
    <property type="component" value="Unassembled WGS sequence"/>
</dbReference>
<accession>A0A9D9DZ26</accession>
<dbReference type="PANTHER" id="PTHR18964">
    <property type="entry name" value="ROK (REPRESSOR, ORF, KINASE) FAMILY"/>
    <property type="match status" value="1"/>
</dbReference>
<dbReference type="SUPFAM" id="SSF46785">
    <property type="entry name" value="Winged helix' DNA-binding domain"/>
    <property type="match status" value="1"/>
</dbReference>
<comment type="caution">
    <text evidence="2">The sequence shown here is derived from an EMBL/GenBank/DDBJ whole genome shotgun (WGS) entry which is preliminary data.</text>
</comment>
<dbReference type="InterPro" id="IPR036390">
    <property type="entry name" value="WH_DNA-bd_sf"/>
</dbReference>
<dbReference type="Gene3D" id="3.30.420.40">
    <property type="match status" value="1"/>
</dbReference>
<dbReference type="SUPFAM" id="SSF53067">
    <property type="entry name" value="Actin-like ATPase domain"/>
    <property type="match status" value="1"/>
</dbReference>
<sequence>MDFSKPDNARAINRLKVLSELRGGEYSRAELSRRVGINKVSIGDMIQDLIKEGLVTEGKKNSTTSGRPGTSVSINRTACRAFAFDIKPRAISVSVSDALGKVLRFERFPRNSETEELVQRSIEKMKGEDIFICGSAVTGYDGTFPASIFPQPTAFIPRVIAEASAELSINKELDGCLFLSWADSFDAAIMKGNLIHLPTLPHMKAQKDGLCSCGGKGCLEVAASGKALMDKTGALSVRDLVRNTGYASAIKEALKPIAMALSEAVQATAATSVIITGELSQIPDAAYTYLNGLLSSLLPPSRKITVARSAAGEKGTREGAATAALNLFFYKTDMLKKLETIENPGYVF</sequence>